<evidence type="ECO:0000313" key="1">
    <source>
        <dbReference type="EMBL" id="KAH7272446.1"/>
    </source>
</evidence>
<organism evidence="1 2">
    <name type="scientific">Fusarium solani</name>
    <name type="common">Filamentous fungus</name>
    <dbReference type="NCBI Taxonomy" id="169388"/>
    <lineage>
        <taxon>Eukaryota</taxon>
        <taxon>Fungi</taxon>
        <taxon>Dikarya</taxon>
        <taxon>Ascomycota</taxon>
        <taxon>Pezizomycotina</taxon>
        <taxon>Sordariomycetes</taxon>
        <taxon>Hypocreomycetidae</taxon>
        <taxon>Hypocreales</taxon>
        <taxon>Nectriaceae</taxon>
        <taxon>Fusarium</taxon>
        <taxon>Fusarium solani species complex</taxon>
    </lineage>
</organism>
<reference evidence="1" key="1">
    <citation type="journal article" date="2021" name="Nat. Commun.">
        <title>Genetic determinants of endophytism in the Arabidopsis root mycobiome.</title>
        <authorList>
            <person name="Mesny F."/>
            <person name="Miyauchi S."/>
            <person name="Thiergart T."/>
            <person name="Pickel B."/>
            <person name="Atanasova L."/>
            <person name="Karlsson M."/>
            <person name="Huettel B."/>
            <person name="Barry K.W."/>
            <person name="Haridas S."/>
            <person name="Chen C."/>
            <person name="Bauer D."/>
            <person name="Andreopoulos W."/>
            <person name="Pangilinan J."/>
            <person name="LaButti K."/>
            <person name="Riley R."/>
            <person name="Lipzen A."/>
            <person name="Clum A."/>
            <person name="Drula E."/>
            <person name="Henrissat B."/>
            <person name="Kohler A."/>
            <person name="Grigoriev I.V."/>
            <person name="Martin F.M."/>
            <person name="Hacquard S."/>
        </authorList>
    </citation>
    <scope>NUCLEOTIDE SEQUENCE</scope>
    <source>
        <strain evidence="1">FSSC 5 MPI-SDFR-AT-0091</strain>
    </source>
</reference>
<dbReference type="AlphaFoldDB" id="A0A9P9L1I6"/>
<comment type="caution">
    <text evidence="1">The sequence shown here is derived from an EMBL/GenBank/DDBJ whole genome shotgun (WGS) entry which is preliminary data.</text>
</comment>
<sequence>MPETKCNGDEHHDAVQTCSTAQAAMSFIGLLKVNGVPISTPAKKSMKFLSRPWKESLDACFEFFGSPDDFGSTHIKLSARRFEGFGDEQVGSITIWPTHLTEIEVQEENEAKPLPSNNFPLPERMVSQTLKWQLEFYNLRQTTGIFCTTSLELTMMNTCNGWPSTSSTHKSSLPFFISLPHMAHDQYFLCLVDPAGQDVSLPQNGERCKISISNVEIPMSKNLLKEHGHRLADVITESLTERDRISAINKKAAHFFGRDMSQDELNELVPNSDESDYLDRAKWLKRVVEWALEHEDLFAKPYEPSKDEPSEDDPRWFSAYRIEFPSA</sequence>
<dbReference type="EMBL" id="JAGTJS010000003">
    <property type="protein sequence ID" value="KAH7272446.1"/>
    <property type="molecule type" value="Genomic_DNA"/>
</dbReference>
<evidence type="ECO:0000313" key="2">
    <source>
        <dbReference type="Proteomes" id="UP000736672"/>
    </source>
</evidence>
<keyword evidence="2" id="KW-1185">Reference proteome</keyword>
<proteinExistence type="predicted"/>
<protein>
    <submittedName>
        <fullName evidence="1">Uncharacterized protein</fullName>
    </submittedName>
</protein>
<dbReference type="Proteomes" id="UP000736672">
    <property type="component" value="Unassembled WGS sequence"/>
</dbReference>
<accession>A0A9P9L1I6</accession>
<dbReference type="OrthoDB" id="10631632at2759"/>
<gene>
    <name evidence="1" type="ORF">B0J15DRAFT_573191</name>
</gene>
<name>A0A9P9L1I6_FUSSL</name>